<evidence type="ECO:0000259" key="1">
    <source>
        <dbReference type="PROSITE" id="PS50835"/>
    </source>
</evidence>
<reference evidence="2" key="1">
    <citation type="submission" date="2025-08" db="UniProtKB">
        <authorList>
            <consortium name="Ensembl"/>
        </authorList>
    </citation>
    <scope>IDENTIFICATION</scope>
</reference>
<dbReference type="InterPro" id="IPR036179">
    <property type="entry name" value="Ig-like_dom_sf"/>
</dbReference>
<proteinExistence type="predicted"/>
<sequence>MHTFRVSLDPSVELLLVPGEESGQQRLSCSGWGFDPQIKWSSESQQKSPSTYDISMGAGGRVAVTSQLLVPQKEWKTGKNFTCEVSDRILKKDVQQEISLCSGKMSPHMEQSVVSAESTKKNKQACPGEAIQI</sequence>
<accession>A0A3Q3L1E3</accession>
<dbReference type="Pfam" id="PF07654">
    <property type="entry name" value="C1-set"/>
    <property type="match status" value="1"/>
</dbReference>
<dbReference type="GeneTree" id="ENSGT01150000287183"/>
<dbReference type="InterPro" id="IPR013783">
    <property type="entry name" value="Ig-like_fold"/>
</dbReference>
<dbReference type="Gene3D" id="2.60.40.10">
    <property type="entry name" value="Immunoglobulins"/>
    <property type="match status" value="1"/>
</dbReference>
<feature type="domain" description="Ig-like" evidence="1">
    <location>
        <begin position="10"/>
        <end position="99"/>
    </location>
</feature>
<keyword evidence="3" id="KW-1185">Reference proteome</keyword>
<name>A0A3Q3L1E3_9LABR</name>
<dbReference type="SUPFAM" id="SSF48726">
    <property type="entry name" value="Immunoglobulin"/>
    <property type="match status" value="1"/>
</dbReference>
<dbReference type="CDD" id="cd00098">
    <property type="entry name" value="IgC1"/>
    <property type="match status" value="1"/>
</dbReference>
<organism evidence="2 3">
    <name type="scientific">Labrus bergylta</name>
    <name type="common">ballan wrasse</name>
    <dbReference type="NCBI Taxonomy" id="56723"/>
    <lineage>
        <taxon>Eukaryota</taxon>
        <taxon>Metazoa</taxon>
        <taxon>Chordata</taxon>
        <taxon>Craniata</taxon>
        <taxon>Vertebrata</taxon>
        <taxon>Euteleostomi</taxon>
        <taxon>Actinopterygii</taxon>
        <taxon>Neopterygii</taxon>
        <taxon>Teleostei</taxon>
        <taxon>Neoteleostei</taxon>
        <taxon>Acanthomorphata</taxon>
        <taxon>Eupercaria</taxon>
        <taxon>Labriformes</taxon>
        <taxon>Labridae</taxon>
        <taxon>Labrus</taxon>
    </lineage>
</organism>
<dbReference type="InterPro" id="IPR007110">
    <property type="entry name" value="Ig-like_dom"/>
</dbReference>
<protein>
    <recommendedName>
        <fullName evidence="1">Ig-like domain-containing protein</fullName>
    </recommendedName>
</protein>
<dbReference type="InParanoid" id="A0A3Q3L1E3"/>
<dbReference type="AlphaFoldDB" id="A0A3Q3L1E3"/>
<evidence type="ECO:0000313" key="3">
    <source>
        <dbReference type="Proteomes" id="UP000261660"/>
    </source>
</evidence>
<dbReference type="PROSITE" id="PS50835">
    <property type="entry name" value="IG_LIKE"/>
    <property type="match status" value="1"/>
</dbReference>
<dbReference type="Proteomes" id="UP000261660">
    <property type="component" value="Unplaced"/>
</dbReference>
<reference evidence="2" key="2">
    <citation type="submission" date="2025-09" db="UniProtKB">
        <authorList>
            <consortium name="Ensembl"/>
        </authorList>
    </citation>
    <scope>IDENTIFICATION</scope>
</reference>
<dbReference type="Ensembl" id="ENSLBET00000002802.1">
    <property type="protein sequence ID" value="ENSLBEP00000002649.1"/>
    <property type="gene ID" value="ENSLBEG00000002093.1"/>
</dbReference>
<dbReference type="InterPro" id="IPR003597">
    <property type="entry name" value="Ig_C1-set"/>
</dbReference>
<evidence type="ECO:0000313" key="2">
    <source>
        <dbReference type="Ensembl" id="ENSLBEP00000002649.1"/>
    </source>
</evidence>